<evidence type="ECO:0000256" key="2">
    <source>
        <dbReference type="ARBA" id="ARBA00022630"/>
    </source>
</evidence>
<evidence type="ECO:0000256" key="4">
    <source>
        <dbReference type="ARBA" id="ARBA00022723"/>
    </source>
</evidence>
<keyword evidence="10" id="KW-1185">Reference proteome</keyword>
<dbReference type="GO" id="GO:0050660">
    <property type="term" value="F:flavin adenine dinucleotide binding"/>
    <property type="evidence" value="ECO:0007669"/>
    <property type="project" value="TreeGrafter"/>
</dbReference>
<evidence type="ECO:0000256" key="7">
    <source>
        <dbReference type="ARBA" id="ARBA00023004"/>
    </source>
</evidence>
<dbReference type="EMBL" id="FOOU01000027">
    <property type="protein sequence ID" value="SFH00095.1"/>
    <property type="molecule type" value="Genomic_DNA"/>
</dbReference>
<dbReference type="STRING" id="1045558.SAMN05216175_12710"/>
<dbReference type="PANTHER" id="PTHR47354:SF8">
    <property type="entry name" value="1,2-PHENYLACETYL-COA EPOXIDASE, SUBUNIT E"/>
    <property type="match status" value="1"/>
</dbReference>
<evidence type="ECO:0000256" key="3">
    <source>
        <dbReference type="ARBA" id="ARBA00022714"/>
    </source>
</evidence>
<dbReference type="AlphaFoldDB" id="A0A1I2WFK0"/>
<accession>A0A1I2WFK0</accession>
<evidence type="ECO:0000256" key="5">
    <source>
        <dbReference type="ARBA" id="ARBA00022827"/>
    </source>
</evidence>
<dbReference type="GO" id="GO:0046872">
    <property type="term" value="F:metal ion binding"/>
    <property type="evidence" value="ECO:0007669"/>
    <property type="project" value="UniProtKB-KW"/>
</dbReference>
<sequence>MTIWLQPVDIVTGFWMSGGVASAVLALTRQIWVGGGIGITPFIARMKQLAITPGSQPIDLILSVKKIEPEALVLLTADAKAANVNLHVLVDDIDGFLDGVRLRKRVPNWKSAGVWFCGPASFGQALSTDLVDQGLVASDFHQEFFNMR</sequence>
<keyword evidence="2" id="KW-0285">Flavoprotein</keyword>
<evidence type="ECO:0000313" key="10">
    <source>
        <dbReference type="Proteomes" id="UP000198623"/>
    </source>
</evidence>
<dbReference type="GO" id="GO:0051537">
    <property type="term" value="F:2 iron, 2 sulfur cluster binding"/>
    <property type="evidence" value="ECO:0007669"/>
    <property type="project" value="UniProtKB-KW"/>
</dbReference>
<keyword evidence="8" id="KW-0411">Iron-sulfur</keyword>
<proteinExistence type="predicted"/>
<keyword evidence="3" id="KW-0001">2Fe-2S</keyword>
<gene>
    <name evidence="9" type="ORF">SAMN05216175_12710</name>
</gene>
<keyword evidence="4" id="KW-0479">Metal-binding</keyword>
<evidence type="ECO:0008006" key="11">
    <source>
        <dbReference type="Google" id="ProtNLM"/>
    </source>
</evidence>
<dbReference type="Gene3D" id="3.40.50.80">
    <property type="entry name" value="Nucleotide-binding domain of ferredoxin-NADP reductase (FNR) module"/>
    <property type="match status" value="1"/>
</dbReference>
<comment type="cofactor">
    <cofactor evidence="1">
        <name>FAD</name>
        <dbReference type="ChEBI" id="CHEBI:57692"/>
    </cofactor>
</comment>
<dbReference type="Proteomes" id="UP000198623">
    <property type="component" value="Unassembled WGS sequence"/>
</dbReference>
<evidence type="ECO:0000256" key="8">
    <source>
        <dbReference type="ARBA" id="ARBA00023014"/>
    </source>
</evidence>
<evidence type="ECO:0000256" key="1">
    <source>
        <dbReference type="ARBA" id="ARBA00001974"/>
    </source>
</evidence>
<dbReference type="PRINTS" id="PR00409">
    <property type="entry name" value="PHDIOXRDTASE"/>
</dbReference>
<keyword evidence="7" id="KW-0408">Iron</keyword>
<evidence type="ECO:0000313" key="9">
    <source>
        <dbReference type="EMBL" id="SFH00095.1"/>
    </source>
</evidence>
<evidence type="ECO:0000256" key="6">
    <source>
        <dbReference type="ARBA" id="ARBA00023002"/>
    </source>
</evidence>
<keyword evidence="5" id="KW-0274">FAD</keyword>
<protein>
    <recommendedName>
        <fullName evidence="11">Oxidoreductase NAD-binding domain-containing protein</fullName>
    </recommendedName>
</protein>
<reference evidence="10" key="1">
    <citation type="submission" date="2016-10" db="EMBL/GenBank/DDBJ databases">
        <authorList>
            <person name="Varghese N."/>
            <person name="Submissions S."/>
        </authorList>
    </citation>
    <scope>NUCLEOTIDE SEQUENCE [LARGE SCALE GENOMIC DNA]</scope>
    <source>
        <strain evidence="10">CGMCC 1.10971</strain>
    </source>
</reference>
<dbReference type="PANTHER" id="PTHR47354">
    <property type="entry name" value="NADH OXIDOREDUCTASE HCR"/>
    <property type="match status" value="1"/>
</dbReference>
<dbReference type="GO" id="GO:0016491">
    <property type="term" value="F:oxidoreductase activity"/>
    <property type="evidence" value="ECO:0007669"/>
    <property type="project" value="UniProtKB-KW"/>
</dbReference>
<name>A0A1I2WFK0_9GAMM</name>
<keyword evidence="6" id="KW-0560">Oxidoreductase</keyword>
<dbReference type="InterPro" id="IPR039261">
    <property type="entry name" value="FNR_nucleotide-bd"/>
</dbReference>
<organism evidence="9 10">
    <name type="scientific">Neptunomonas qingdaonensis</name>
    <dbReference type="NCBI Taxonomy" id="1045558"/>
    <lineage>
        <taxon>Bacteria</taxon>
        <taxon>Pseudomonadati</taxon>
        <taxon>Pseudomonadota</taxon>
        <taxon>Gammaproteobacteria</taxon>
        <taxon>Oceanospirillales</taxon>
        <taxon>Oceanospirillaceae</taxon>
        <taxon>Neptunomonas</taxon>
    </lineage>
</organism>
<dbReference type="SUPFAM" id="SSF52343">
    <property type="entry name" value="Ferredoxin reductase-like, C-terminal NADP-linked domain"/>
    <property type="match status" value="1"/>
</dbReference>
<dbReference type="InterPro" id="IPR050415">
    <property type="entry name" value="MRET"/>
</dbReference>